<reference evidence="1 2" key="1">
    <citation type="submission" date="2020-02" db="EMBL/GenBank/DDBJ databases">
        <title>Draft genome sequence of Haematococcus lacustris strain NIES-144.</title>
        <authorList>
            <person name="Morimoto D."/>
            <person name="Nakagawa S."/>
            <person name="Yoshida T."/>
            <person name="Sawayama S."/>
        </authorList>
    </citation>
    <scope>NUCLEOTIDE SEQUENCE [LARGE SCALE GENOMIC DNA]</scope>
    <source>
        <strain evidence="1 2">NIES-144</strain>
    </source>
</reference>
<evidence type="ECO:0000313" key="1">
    <source>
        <dbReference type="EMBL" id="GFH28664.1"/>
    </source>
</evidence>
<protein>
    <submittedName>
        <fullName evidence="1">Uncharacterized protein</fullName>
    </submittedName>
</protein>
<name>A0A6A0A927_HAELA</name>
<dbReference type="AlphaFoldDB" id="A0A6A0A927"/>
<proteinExistence type="predicted"/>
<dbReference type="EMBL" id="BLLF01003984">
    <property type="protein sequence ID" value="GFH28664.1"/>
    <property type="molecule type" value="Genomic_DNA"/>
</dbReference>
<gene>
    <name evidence="1" type="ORF">HaLaN_27195</name>
</gene>
<organism evidence="1 2">
    <name type="scientific">Haematococcus lacustris</name>
    <name type="common">Green alga</name>
    <name type="synonym">Haematococcus pluvialis</name>
    <dbReference type="NCBI Taxonomy" id="44745"/>
    <lineage>
        <taxon>Eukaryota</taxon>
        <taxon>Viridiplantae</taxon>
        <taxon>Chlorophyta</taxon>
        <taxon>core chlorophytes</taxon>
        <taxon>Chlorophyceae</taxon>
        <taxon>CS clade</taxon>
        <taxon>Chlamydomonadales</taxon>
        <taxon>Haematococcaceae</taxon>
        <taxon>Haematococcus</taxon>
    </lineage>
</organism>
<sequence>MFELLLALLLSLPSASTVAAAF</sequence>
<accession>A0A6A0A927</accession>
<evidence type="ECO:0000313" key="2">
    <source>
        <dbReference type="Proteomes" id="UP000485058"/>
    </source>
</evidence>
<comment type="caution">
    <text evidence="1">The sequence shown here is derived from an EMBL/GenBank/DDBJ whole genome shotgun (WGS) entry which is preliminary data.</text>
</comment>
<dbReference type="Proteomes" id="UP000485058">
    <property type="component" value="Unassembled WGS sequence"/>
</dbReference>
<keyword evidence="2" id="KW-1185">Reference proteome</keyword>